<evidence type="ECO:0000313" key="9">
    <source>
        <dbReference type="Proteomes" id="UP000192927"/>
    </source>
</evidence>
<dbReference type="GO" id="GO:0045013">
    <property type="term" value="P:carbon catabolite repression of transcription"/>
    <property type="evidence" value="ECO:0007669"/>
    <property type="project" value="TreeGrafter"/>
</dbReference>
<comment type="function">
    <text evidence="3">Component of the regulatory network controlling carbon source utilization through ubiquitination and deubiquitination involving creA, creB, creC, creD and acrB. Required to prevent the proteolysis of the CreB deubiquitinating enzyme in the absence of carbon catabolite repression. CreB deubiquitinating enzyme stabilized in a complex with the CreC leads to the expression of genes such as those in the proline and quinate pathways.</text>
</comment>
<evidence type="ECO:0000256" key="6">
    <source>
        <dbReference type="PROSITE-ProRule" id="PRU00221"/>
    </source>
</evidence>
<feature type="region of interest" description="Disordered" evidence="7">
    <location>
        <begin position="117"/>
        <end position="143"/>
    </location>
</feature>
<proteinExistence type="inferred from homology"/>
<comment type="similarity">
    <text evidence="4">Belongs to the WD repeat creC family.</text>
</comment>
<evidence type="ECO:0000256" key="4">
    <source>
        <dbReference type="ARBA" id="ARBA00038107"/>
    </source>
</evidence>
<dbReference type="InterPro" id="IPR051362">
    <property type="entry name" value="WD_repeat_creC_regulators"/>
</dbReference>
<dbReference type="InterPro" id="IPR015943">
    <property type="entry name" value="WD40/YVTN_repeat-like_dom_sf"/>
</dbReference>
<dbReference type="GO" id="GO:0032153">
    <property type="term" value="C:cell division site"/>
    <property type="evidence" value="ECO:0007669"/>
    <property type="project" value="TreeGrafter"/>
</dbReference>
<dbReference type="InterPro" id="IPR001680">
    <property type="entry name" value="WD40_rpt"/>
</dbReference>
<feature type="compositionally biased region" description="Polar residues" evidence="7">
    <location>
        <begin position="605"/>
        <end position="619"/>
    </location>
</feature>
<dbReference type="EMBL" id="FWEW01001411">
    <property type="protein sequence ID" value="SLM36968.1"/>
    <property type="molecule type" value="Genomic_DNA"/>
</dbReference>
<dbReference type="SUPFAM" id="SSF50978">
    <property type="entry name" value="WD40 repeat-like"/>
    <property type="match status" value="1"/>
</dbReference>
<reference evidence="9" key="1">
    <citation type="submission" date="2017-03" db="EMBL/GenBank/DDBJ databases">
        <authorList>
            <person name="Sharma R."/>
            <person name="Thines M."/>
        </authorList>
    </citation>
    <scope>NUCLEOTIDE SEQUENCE [LARGE SCALE GENOMIC DNA]</scope>
</reference>
<dbReference type="PANTHER" id="PTHR14107">
    <property type="entry name" value="WD REPEAT PROTEIN"/>
    <property type="match status" value="1"/>
</dbReference>
<sequence length="619" mass="68080">MFVLPPPPRYPVQNAYNSNATNGVLLPMVETINTVGHPTGPEYQLVVGEGTYTLRDELHLATPPAHPSEAPTTNANPLATTPAPPTAGVKLSLVTASTRKATHPLYKVTTSSTARSFLGTSSIRESEKEPRKSDETGSDGLPAQASLASAYGKSPVFGEGNILLSPAVGKEGMKRRKPKTNMVKSNSSFISRVIPHDALNKRLQEHSSEGLFAFANINRAFQWLDLSSATTKTEPLIKILFTKSHILCHDINLVTKSAGHVDVIMGSSTGDILWYEPMSQKYGRMNKHGAINPSPISAIRWLPGSENLFLASHMDGTLIVYDKEKDDTAFLPEENSASTEEKNGNVEDPASLHIYKSVNSRNQKFNPVASWKISNQKINGFAFSPDGRHLAVVSEDGSLRIIDYLREKLTDMYTSYYGGFMCVCWSPDGKYVLTGGQDDLVSIWSLTERQIVARCPGHHSWVTAVAFDPWRCDDRNYRFGSVGDDCRLLLWDFNVGMLRRPKATVSVRQRGSISSHLAGPRQRTESQTTSRYRSNSNLSSHNVDGEDLIEHPVESRMQTAEVPPVMSKAVDPDPLSWIGFEEDSIVTSCAEGHIRTWDRPKEGVNGSQITLSPSGSNHT</sequence>
<dbReference type="Gene3D" id="2.130.10.10">
    <property type="entry name" value="YVTN repeat-like/Quinoprotein amine dehydrogenase"/>
    <property type="match status" value="1"/>
</dbReference>
<dbReference type="GO" id="GO:0005634">
    <property type="term" value="C:nucleus"/>
    <property type="evidence" value="ECO:0007669"/>
    <property type="project" value="TreeGrafter"/>
</dbReference>
<evidence type="ECO:0000256" key="1">
    <source>
        <dbReference type="ARBA" id="ARBA00022574"/>
    </source>
</evidence>
<feature type="region of interest" description="Disordered" evidence="7">
    <location>
        <begin position="598"/>
        <end position="619"/>
    </location>
</feature>
<organism evidence="8 9">
    <name type="scientific">Lasallia pustulata</name>
    <dbReference type="NCBI Taxonomy" id="136370"/>
    <lineage>
        <taxon>Eukaryota</taxon>
        <taxon>Fungi</taxon>
        <taxon>Dikarya</taxon>
        <taxon>Ascomycota</taxon>
        <taxon>Pezizomycotina</taxon>
        <taxon>Lecanoromycetes</taxon>
        <taxon>OSLEUM clade</taxon>
        <taxon>Umbilicariomycetidae</taxon>
        <taxon>Umbilicariales</taxon>
        <taxon>Umbilicariaceae</taxon>
        <taxon>Lasallia</taxon>
    </lineage>
</organism>
<evidence type="ECO:0000313" key="8">
    <source>
        <dbReference type="EMBL" id="SLM36968.1"/>
    </source>
</evidence>
<feature type="repeat" description="WD" evidence="6">
    <location>
        <begin position="413"/>
        <end position="454"/>
    </location>
</feature>
<keyword evidence="9" id="KW-1185">Reference proteome</keyword>
<accession>A0A1W5D1F9</accession>
<dbReference type="Pfam" id="PF00400">
    <property type="entry name" value="WD40"/>
    <property type="match status" value="2"/>
</dbReference>
<feature type="region of interest" description="Disordered" evidence="7">
    <location>
        <begin position="509"/>
        <end position="545"/>
    </location>
</feature>
<comment type="subunit">
    <text evidence="5">Interacts with creB.</text>
</comment>
<feature type="compositionally biased region" description="Polar residues" evidence="7">
    <location>
        <begin position="525"/>
        <end position="542"/>
    </location>
</feature>
<dbReference type="GO" id="GO:0051286">
    <property type="term" value="C:cell tip"/>
    <property type="evidence" value="ECO:0007669"/>
    <property type="project" value="TreeGrafter"/>
</dbReference>
<name>A0A1W5D1F9_9LECA</name>
<feature type="compositionally biased region" description="Basic and acidic residues" evidence="7">
    <location>
        <begin position="124"/>
        <end position="135"/>
    </location>
</feature>
<evidence type="ECO:0000256" key="7">
    <source>
        <dbReference type="SAM" id="MobiDB-lite"/>
    </source>
</evidence>
<dbReference type="Proteomes" id="UP000192927">
    <property type="component" value="Unassembled WGS sequence"/>
</dbReference>
<dbReference type="InterPro" id="IPR036322">
    <property type="entry name" value="WD40_repeat_dom_sf"/>
</dbReference>
<protein>
    <submittedName>
        <fullName evidence="8">WD40/YVTN repeat-like-containing domain</fullName>
    </submittedName>
</protein>
<dbReference type="AlphaFoldDB" id="A0A1W5D1F9"/>
<dbReference type="SMART" id="SM00320">
    <property type="entry name" value="WD40"/>
    <property type="match status" value="5"/>
</dbReference>
<keyword evidence="1 6" id="KW-0853">WD repeat</keyword>
<dbReference type="PROSITE" id="PS50294">
    <property type="entry name" value="WD_REPEATS_REGION"/>
    <property type="match status" value="1"/>
</dbReference>
<evidence type="ECO:0000256" key="5">
    <source>
        <dbReference type="ARBA" id="ARBA00038682"/>
    </source>
</evidence>
<feature type="compositionally biased region" description="Low complexity" evidence="7">
    <location>
        <begin position="70"/>
        <end position="81"/>
    </location>
</feature>
<dbReference type="PROSITE" id="PS50082">
    <property type="entry name" value="WD_REPEATS_2"/>
    <property type="match status" value="1"/>
</dbReference>
<feature type="region of interest" description="Disordered" evidence="7">
    <location>
        <begin position="61"/>
        <end position="86"/>
    </location>
</feature>
<keyword evidence="2" id="KW-0677">Repeat</keyword>
<evidence type="ECO:0000256" key="2">
    <source>
        <dbReference type="ARBA" id="ARBA00022737"/>
    </source>
</evidence>
<dbReference type="PANTHER" id="PTHR14107:SF16">
    <property type="entry name" value="AT02583P"/>
    <property type="match status" value="1"/>
</dbReference>
<evidence type="ECO:0000256" key="3">
    <source>
        <dbReference type="ARBA" id="ARBA00037241"/>
    </source>
</evidence>